<reference evidence="3" key="1">
    <citation type="journal article" date="2023" name="Plant J.">
        <title>The genome of the king protea, Protea cynaroides.</title>
        <authorList>
            <person name="Chang J."/>
            <person name="Duong T.A."/>
            <person name="Schoeman C."/>
            <person name="Ma X."/>
            <person name="Roodt D."/>
            <person name="Barker N."/>
            <person name="Li Z."/>
            <person name="Van de Peer Y."/>
            <person name="Mizrachi E."/>
        </authorList>
    </citation>
    <scope>NUCLEOTIDE SEQUENCE</scope>
    <source>
        <tissue evidence="3">Young leaves</tissue>
    </source>
</reference>
<feature type="compositionally biased region" description="Polar residues" evidence="1">
    <location>
        <begin position="82"/>
        <end position="93"/>
    </location>
</feature>
<evidence type="ECO:0000313" key="4">
    <source>
        <dbReference type="Proteomes" id="UP001141806"/>
    </source>
</evidence>
<proteinExistence type="predicted"/>
<dbReference type="InterPro" id="IPR055502">
    <property type="entry name" value="DUF7074"/>
</dbReference>
<organism evidence="3 4">
    <name type="scientific">Protea cynaroides</name>
    <dbReference type="NCBI Taxonomy" id="273540"/>
    <lineage>
        <taxon>Eukaryota</taxon>
        <taxon>Viridiplantae</taxon>
        <taxon>Streptophyta</taxon>
        <taxon>Embryophyta</taxon>
        <taxon>Tracheophyta</taxon>
        <taxon>Spermatophyta</taxon>
        <taxon>Magnoliopsida</taxon>
        <taxon>Proteales</taxon>
        <taxon>Proteaceae</taxon>
        <taxon>Protea</taxon>
    </lineage>
</organism>
<name>A0A9Q0GYG7_9MAGN</name>
<evidence type="ECO:0000313" key="3">
    <source>
        <dbReference type="EMBL" id="KAJ4956188.1"/>
    </source>
</evidence>
<evidence type="ECO:0000256" key="1">
    <source>
        <dbReference type="SAM" id="MobiDB-lite"/>
    </source>
</evidence>
<sequence length="381" mass="43591">MQGESKWQSTFDQTSSEVSCREGQKNRERSKEGGKTYRQTRKVLQKRETEKQRGREDIPPNQESTAEERETEKPRSRGGNLTLLQSLQPSFKTKPSRPLLAATLSRNPAVENFSAAASFAKPNQCNVEVVEVGIKSASALTNQWVYTEPAWCQWDLAVMTNCFNLNLVQLHVLKLAISSQRVFVFGILLFTLVAATYQPKDPLFRPSTKITNFLESTTNATFRSDDTIVQTGENFMASNQTAFDTFINITDITIAIGIPSDSKGDIHKPIDCTDKNIFNLLMKASIKHFNDIHFYRFGKPVRGSNESSCDMAWRFRPPNHGKTAAFYKDYSRYVICRSGDCNWRLPFWCECKKKEEESDREPHCFPNRRSRRNLIWSHNGT</sequence>
<accession>A0A9Q0GYG7</accession>
<comment type="caution">
    <text evidence="3">The sequence shown here is derived from an EMBL/GenBank/DDBJ whole genome shotgun (WGS) entry which is preliminary data.</text>
</comment>
<dbReference type="GO" id="GO:0005794">
    <property type="term" value="C:Golgi apparatus"/>
    <property type="evidence" value="ECO:0007669"/>
    <property type="project" value="TreeGrafter"/>
</dbReference>
<feature type="compositionally biased region" description="Polar residues" evidence="1">
    <location>
        <begin position="1"/>
        <end position="18"/>
    </location>
</feature>
<dbReference type="EMBL" id="JAMYWD010000011">
    <property type="protein sequence ID" value="KAJ4956188.1"/>
    <property type="molecule type" value="Genomic_DNA"/>
</dbReference>
<dbReference type="AlphaFoldDB" id="A0A9Q0GYG7"/>
<protein>
    <recommendedName>
        <fullName evidence="2">DUF7074 domain-containing protein</fullName>
    </recommendedName>
</protein>
<gene>
    <name evidence="3" type="ORF">NE237_012971</name>
</gene>
<dbReference type="PANTHER" id="PTHR31469:SF2">
    <property type="entry name" value="EXPRESSED PROTEIN"/>
    <property type="match status" value="1"/>
</dbReference>
<dbReference type="Pfam" id="PF23269">
    <property type="entry name" value="DUF7074"/>
    <property type="match status" value="1"/>
</dbReference>
<feature type="compositionally biased region" description="Basic and acidic residues" evidence="1">
    <location>
        <begin position="45"/>
        <end position="58"/>
    </location>
</feature>
<feature type="region of interest" description="Disordered" evidence="1">
    <location>
        <begin position="1"/>
        <end position="94"/>
    </location>
</feature>
<feature type="compositionally biased region" description="Basic and acidic residues" evidence="1">
    <location>
        <begin position="19"/>
        <end position="35"/>
    </location>
</feature>
<keyword evidence="4" id="KW-1185">Reference proteome</keyword>
<dbReference type="PANTHER" id="PTHR31469">
    <property type="entry name" value="OS07G0633600 PROTEIN"/>
    <property type="match status" value="1"/>
</dbReference>
<dbReference type="Proteomes" id="UP001141806">
    <property type="component" value="Unassembled WGS sequence"/>
</dbReference>
<feature type="compositionally biased region" description="Basic and acidic residues" evidence="1">
    <location>
        <begin position="66"/>
        <end position="75"/>
    </location>
</feature>
<feature type="domain" description="DUF7074" evidence="2">
    <location>
        <begin position="268"/>
        <end position="344"/>
    </location>
</feature>
<evidence type="ECO:0000259" key="2">
    <source>
        <dbReference type="Pfam" id="PF23269"/>
    </source>
</evidence>